<dbReference type="RefSeq" id="WP_184652855.1">
    <property type="nucleotide sequence ID" value="NZ_JACHFR010000003.1"/>
</dbReference>
<feature type="transmembrane region" description="Helical" evidence="8">
    <location>
        <begin position="336"/>
        <end position="355"/>
    </location>
</feature>
<evidence type="ECO:0000313" key="11">
    <source>
        <dbReference type="Proteomes" id="UP000578697"/>
    </source>
</evidence>
<feature type="transmembrane region" description="Helical" evidence="8">
    <location>
        <begin position="420"/>
        <end position="441"/>
    </location>
</feature>
<evidence type="ECO:0000256" key="1">
    <source>
        <dbReference type="ARBA" id="ARBA00004429"/>
    </source>
</evidence>
<keyword evidence="6 8" id="KW-1133">Transmembrane helix</keyword>
<feature type="transmembrane region" description="Helical" evidence="8">
    <location>
        <begin position="246"/>
        <end position="269"/>
    </location>
</feature>
<accession>A0A840SJ58</accession>
<keyword evidence="5 8" id="KW-0812">Transmembrane</keyword>
<feature type="transmembrane region" description="Helical" evidence="8">
    <location>
        <begin position="191"/>
        <end position="215"/>
    </location>
</feature>
<evidence type="ECO:0000256" key="4">
    <source>
        <dbReference type="ARBA" id="ARBA00022519"/>
    </source>
</evidence>
<keyword evidence="2 8" id="KW-0813">Transport</keyword>
<dbReference type="PANTHER" id="PTHR43357">
    <property type="entry name" value="INNER MEMBRANE ABC TRANSPORTER PERMEASE PROTEIN YDCV"/>
    <property type="match status" value="1"/>
</dbReference>
<keyword evidence="3" id="KW-1003">Cell membrane</keyword>
<dbReference type="PROSITE" id="PS50928">
    <property type="entry name" value="ABC_TM1"/>
    <property type="match status" value="2"/>
</dbReference>
<feature type="transmembrane region" description="Helical" evidence="8">
    <location>
        <begin position="289"/>
        <end position="315"/>
    </location>
</feature>
<dbReference type="Gene3D" id="1.10.3720.10">
    <property type="entry name" value="MetI-like"/>
    <property type="match status" value="2"/>
</dbReference>
<evidence type="ECO:0000259" key="9">
    <source>
        <dbReference type="PROSITE" id="PS50928"/>
    </source>
</evidence>
<sequence>MFKIIIFTFEQALASVGIALLAGIPGAYFIARKTFPAKKILKSLSVIPLCVPALMAALGYISALGLAGWYNRILISLFSLKEPPLRFLYSFSGIAITQGFYNFPLIMKSTADVLSQLDHSPEESAELLGAGQIKIFFTITLPRIIPAIIAGAVPVFIFCYFSFMIILMFGIPGSSTIETEIYFAARMHKPFSKILLLCTTETILAIIVIFTGTLYEKKSEQITENSFSIKKQTPVSFSKKEFPFAALYFIIIFIFFVIPFFSIPLNSFFGTNDTYPTLKYWKFILSSKSFIPSVTTSIIQASITGLLCTATAIIFSTATRLCPHSGIKQIIKTIPLLPMAISSVAASVIILKITALSEYNTNLITLCAVQTFLYWPFAFRQIYASASRISDEVIFSAKLLSNSKTQFLTEVFFPATKRSCISAFLFSFAISIGDASLPVVLAIPEYTSLALFTYRLFGYRFPAACCTSMILGIVCITLCILAEKIGDQK</sequence>
<keyword evidence="7 8" id="KW-0472">Membrane</keyword>
<dbReference type="CDD" id="cd06261">
    <property type="entry name" value="TM_PBP2"/>
    <property type="match status" value="2"/>
</dbReference>
<feature type="transmembrane region" description="Helical" evidence="8">
    <location>
        <begin position="87"/>
        <end position="107"/>
    </location>
</feature>
<keyword evidence="11" id="KW-1185">Reference proteome</keyword>
<evidence type="ECO:0000256" key="6">
    <source>
        <dbReference type="ARBA" id="ARBA00022989"/>
    </source>
</evidence>
<dbReference type="InterPro" id="IPR000515">
    <property type="entry name" value="MetI-like"/>
</dbReference>
<gene>
    <name evidence="10" type="ORF">HNP77_001803</name>
</gene>
<evidence type="ECO:0000256" key="2">
    <source>
        <dbReference type="ARBA" id="ARBA00022448"/>
    </source>
</evidence>
<feature type="transmembrane region" description="Helical" evidence="8">
    <location>
        <begin position="43"/>
        <end position="67"/>
    </location>
</feature>
<evidence type="ECO:0000256" key="7">
    <source>
        <dbReference type="ARBA" id="ARBA00023136"/>
    </source>
</evidence>
<dbReference type="SUPFAM" id="SSF161098">
    <property type="entry name" value="MetI-like"/>
    <property type="match status" value="2"/>
</dbReference>
<dbReference type="InterPro" id="IPR035906">
    <property type="entry name" value="MetI-like_sf"/>
</dbReference>
<feature type="transmembrane region" description="Helical" evidence="8">
    <location>
        <begin position="144"/>
        <end position="171"/>
    </location>
</feature>
<dbReference type="AlphaFoldDB" id="A0A840SJ58"/>
<feature type="domain" description="ABC transmembrane type-1" evidence="9">
    <location>
        <begin position="290"/>
        <end position="482"/>
    </location>
</feature>
<reference evidence="10 11" key="1">
    <citation type="submission" date="2020-08" db="EMBL/GenBank/DDBJ databases">
        <title>Genomic Encyclopedia of Type Strains, Phase IV (KMG-IV): sequencing the most valuable type-strain genomes for metagenomic binning, comparative biology and taxonomic classification.</title>
        <authorList>
            <person name="Goeker M."/>
        </authorList>
    </citation>
    <scope>NUCLEOTIDE SEQUENCE [LARGE SCALE GENOMIC DNA]</scope>
    <source>
        <strain evidence="10 11">DSM 103679</strain>
    </source>
</reference>
<feature type="transmembrane region" description="Helical" evidence="8">
    <location>
        <begin position="12"/>
        <end position="31"/>
    </location>
</feature>
<dbReference type="GO" id="GO:0055085">
    <property type="term" value="P:transmembrane transport"/>
    <property type="evidence" value="ECO:0007669"/>
    <property type="project" value="InterPro"/>
</dbReference>
<evidence type="ECO:0000256" key="8">
    <source>
        <dbReference type="RuleBase" id="RU363032"/>
    </source>
</evidence>
<proteinExistence type="inferred from homology"/>
<keyword evidence="4" id="KW-0997">Cell inner membrane</keyword>
<evidence type="ECO:0000256" key="5">
    <source>
        <dbReference type="ARBA" id="ARBA00022692"/>
    </source>
</evidence>
<feature type="domain" description="ABC transmembrane type-1" evidence="9">
    <location>
        <begin position="5"/>
        <end position="215"/>
    </location>
</feature>
<feature type="transmembrane region" description="Helical" evidence="8">
    <location>
        <begin position="461"/>
        <end position="482"/>
    </location>
</feature>
<comment type="subcellular location">
    <subcellularLocation>
        <location evidence="1">Cell inner membrane</location>
        <topology evidence="1">Multi-pass membrane protein</topology>
    </subcellularLocation>
    <subcellularLocation>
        <location evidence="8">Cell membrane</location>
        <topology evidence="8">Multi-pass membrane protein</topology>
    </subcellularLocation>
</comment>
<evidence type="ECO:0000313" key="10">
    <source>
        <dbReference type="EMBL" id="MBB5219421.1"/>
    </source>
</evidence>
<dbReference type="Pfam" id="PF00528">
    <property type="entry name" value="BPD_transp_1"/>
    <property type="match status" value="1"/>
</dbReference>
<protein>
    <submittedName>
        <fullName evidence="10">Thiamine transport system permease protein</fullName>
    </submittedName>
</protein>
<name>A0A840SJ58_9SPIR</name>
<dbReference type="GO" id="GO:0005886">
    <property type="term" value="C:plasma membrane"/>
    <property type="evidence" value="ECO:0007669"/>
    <property type="project" value="UniProtKB-SubCell"/>
</dbReference>
<comment type="caution">
    <text evidence="10">The sequence shown here is derived from an EMBL/GenBank/DDBJ whole genome shotgun (WGS) entry which is preliminary data.</text>
</comment>
<dbReference type="EMBL" id="JACHFR010000003">
    <property type="protein sequence ID" value="MBB5219421.1"/>
    <property type="molecule type" value="Genomic_DNA"/>
</dbReference>
<dbReference type="PANTHER" id="PTHR43357:SF4">
    <property type="entry name" value="INNER MEMBRANE ABC TRANSPORTER PERMEASE PROTEIN YDCV"/>
    <property type="match status" value="1"/>
</dbReference>
<organism evidence="10 11">
    <name type="scientific">Treponema rectale</name>
    <dbReference type="NCBI Taxonomy" id="744512"/>
    <lineage>
        <taxon>Bacteria</taxon>
        <taxon>Pseudomonadati</taxon>
        <taxon>Spirochaetota</taxon>
        <taxon>Spirochaetia</taxon>
        <taxon>Spirochaetales</taxon>
        <taxon>Treponemataceae</taxon>
        <taxon>Treponema</taxon>
    </lineage>
</organism>
<evidence type="ECO:0000256" key="3">
    <source>
        <dbReference type="ARBA" id="ARBA00022475"/>
    </source>
</evidence>
<comment type="similarity">
    <text evidence="8">Belongs to the binding-protein-dependent transport system permease family.</text>
</comment>
<dbReference type="Proteomes" id="UP000578697">
    <property type="component" value="Unassembled WGS sequence"/>
</dbReference>